<name>A0A399E3B6_9DEIN</name>
<reference evidence="1 2" key="1">
    <citation type="submission" date="2018-08" db="EMBL/GenBank/DDBJ databases">
        <title>Meiothermus cateniformans JCM 15151 genome sequencing project.</title>
        <authorList>
            <person name="Da Costa M.S."/>
            <person name="Albuquerque L."/>
            <person name="Raposo P."/>
            <person name="Froufe H.J.C."/>
            <person name="Barroso C.S."/>
            <person name="Egas C."/>
        </authorList>
    </citation>
    <scope>NUCLEOTIDE SEQUENCE [LARGE SCALE GENOMIC DNA]</scope>
    <source>
        <strain evidence="1 2">JCM 15151</strain>
    </source>
</reference>
<gene>
    <name evidence="1" type="ORF">Mcate_00518</name>
</gene>
<dbReference type="AlphaFoldDB" id="A0A399E3B6"/>
<organism evidence="1 2">
    <name type="scientific">Meiothermus taiwanensis</name>
    <dbReference type="NCBI Taxonomy" id="172827"/>
    <lineage>
        <taxon>Bacteria</taxon>
        <taxon>Thermotogati</taxon>
        <taxon>Deinococcota</taxon>
        <taxon>Deinococci</taxon>
        <taxon>Thermales</taxon>
        <taxon>Thermaceae</taxon>
        <taxon>Meiothermus</taxon>
    </lineage>
</organism>
<sequence>MRYRFFCKENPIDHGFDCDVELAEPIPPDSPPWHLLVFLKAEVRAGLEYYNRLRSDEESAERIGEWYGDWTDFIYEVIKNPQRKLETDVGNAYMLSNDGLTILVTCYYEDPENNTQRFKAWELLRAIFAWKEYCWAVSCGRREPFEIEIEDEGWESRPDLGY</sequence>
<evidence type="ECO:0000313" key="2">
    <source>
        <dbReference type="Proteomes" id="UP000266089"/>
    </source>
</evidence>
<accession>A0A399E3B6</accession>
<dbReference type="Proteomes" id="UP000266089">
    <property type="component" value="Unassembled WGS sequence"/>
</dbReference>
<protein>
    <submittedName>
        <fullName evidence="1">Uncharacterized protein</fullName>
    </submittedName>
</protein>
<evidence type="ECO:0000313" key="1">
    <source>
        <dbReference type="EMBL" id="RIH79167.1"/>
    </source>
</evidence>
<dbReference type="EMBL" id="QWKX01000008">
    <property type="protein sequence ID" value="RIH79167.1"/>
    <property type="molecule type" value="Genomic_DNA"/>
</dbReference>
<dbReference type="RefSeq" id="WP_043983433.1">
    <property type="nucleotide sequence ID" value="NZ_JXOP01000117.1"/>
</dbReference>
<comment type="caution">
    <text evidence="1">The sequence shown here is derived from an EMBL/GenBank/DDBJ whole genome shotgun (WGS) entry which is preliminary data.</text>
</comment>
<proteinExistence type="predicted"/>